<dbReference type="InterPro" id="IPR047789">
    <property type="entry name" value="CU044_5270-like"/>
</dbReference>
<reference evidence="2" key="1">
    <citation type="submission" date="2021-01" db="EMBL/GenBank/DDBJ databases">
        <title>Whole genome shotgun sequence of Sinosporangium siamense NBRC 109515.</title>
        <authorList>
            <person name="Komaki H."/>
            <person name="Tamura T."/>
        </authorList>
    </citation>
    <scope>NUCLEOTIDE SEQUENCE</scope>
    <source>
        <strain evidence="2">NBRC 109515</strain>
    </source>
</reference>
<protein>
    <recommendedName>
        <fullName evidence="4">CU044_5270 family protein</fullName>
    </recommendedName>
</protein>
<dbReference type="NCBIfam" id="NF038083">
    <property type="entry name" value="CU044_5270_fam"/>
    <property type="match status" value="1"/>
</dbReference>
<evidence type="ECO:0000313" key="3">
    <source>
        <dbReference type="Proteomes" id="UP000606172"/>
    </source>
</evidence>
<evidence type="ECO:0008006" key="4">
    <source>
        <dbReference type="Google" id="ProtNLM"/>
    </source>
</evidence>
<proteinExistence type="predicted"/>
<dbReference type="AlphaFoldDB" id="A0A919VAT5"/>
<feature type="region of interest" description="Disordered" evidence="1">
    <location>
        <begin position="1"/>
        <end position="23"/>
    </location>
</feature>
<name>A0A919VAT5_9ACTN</name>
<dbReference type="EMBL" id="BOOW01000049">
    <property type="protein sequence ID" value="GII96738.1"/>
    <property type="molecule type" value="Genomic_DNA"/>
</dbReference>
<dbReference type="Proteomes" id="UP000606172">
    <property type="component" value="Unassembled WGS sequence"/>
</dbReference>
<dbReference type="RefSeq" id="WP_204031745.1">
    <property type="nucleotide sequence ID" value="NZ_BOOW01000049.1"/>
</dbReference>
<evidence type="ECO:0000313" key="2">
    <source>
        <dbReference type="EMBL" id="GII96738.1"/>
    </source>
</evidence>
<keyword evidence="3" id="KW-1185">Reference proteome</keyword>
<feature type="compositionally biased region" description="Basic and acidic residues" evidence="1">
    <location>
        <begin position="1"/>
        <end position="13"/>
    </location>
</feature>
<comment type="caution">
    <text evidence="2">The sequence shown here is derived from an EMBL/GenBank/DDBJ whole genome shotgun (WGS) entry which is preliminary data.</text>
</comment>
<gene>
    <name evidence="2" type="ORF">Ssi02_69690</name>
</gene>
<evidence type="ECO:0000256" key="1">
    <source>
        <dbReference type="SAM" id="MobiDB-lite"/>
    </source>
</evidence>
<accession>A0A919VAT5</accession>
<sequence>MDELRQLRDHHDALPAPTPESTAAARARLNSRMRGAPRHSGPRFTWLRRTPALWGALAGVAGVTVFAVTTSTAPPPPVVPEAPPQAQATVAAERMRPVADAEDLAHNAAVTATREGERAPQPTEWVYMKSVTAQTRQVGGGEPLYGRPKRTSTHEQWRRADDKGFAYFEGGKLQVGASQFEVAYPYLLSMPHDPADTLARVYATVEEEYNRSRENFAKRLEQRGRTPEQVRENTDSEFPPLVGDRRDMYAFQHIAQGMGDAALPSKVRAALYGAMAKIPGVRYEARASDIARRKGVTLYLVQEGYKREEIFIDPKTYQYLGYRLVVVKDHREKDEFHDASWTKGEILDWDGLLKTAIVDEPGERP</sequence>
<organism evidence="2 3">
    <name type="scientific">Sinosporangium siamense</name>
    <dbReference type="NCBI Taxonomy" id="1367973"/>
    <lineage>
        <taxon>Bacteria</taxon>
        <taxon>Bacillati</taxon>
        <taxon>Actinomycetota</taxon>
        <taxon>Actinomycetes</taxon>
        <taxon>Streptosporangiales</taxon>
        <taxon>Streptosporangiaceae</taxon>
        <taxon>Sinosporangium</taxon>
    </lineage>
</organism>